<dbReference type="EMBL" id="AP014612">
    <property type="protein sequence ID" value="BAQ23918.1"/>
    <property type="molecule type" value="Genomic_DNA"/>
</dbReference>
<protein>
    <submittedName>
        <fullName evidence="2">Uncharacterized protein</fullName>
    </submittedName>
</protein>
<evidence type="ECO:0000313" key="2">
    <source>
        <dbReference type="EMBL" id="BAQ23918.1"/>
    </source>
</evidence>
<dbReference type="AlphaFoldDB" id="A0A1L7LIG7"/>
<dbReference type="KEGG" id="strg:SRT_06570"/>
<feature type="transmembrane region" description="Helical" evidence="1">
    <location>
        <begin position="43"/>
        <end position="63"/>
    </location>
</feature>
<gene>
    <name evidence="2" type="ORF">SRT_06570</name>
</gene>
<dbReference type="Proteomes" id="UP000217758">
    <property type="component" value="Chromosome"/>
</dbReference>
<keyword evidence="3" id="KW-1185">Reference proteome</keyword>
<organism evidence="2 3">
    <name type="scientific">Streptococcus troglodytae</name>
    <dbReference type="NCBI Taxonomy" id="1111760"/>
    <lineage>
        <taxon>Bacteria</taxon>
        <taxon>Bacillati</taxon>
        <taxon>Bacillota</taxon>
        <taxon>Bacilli</taxon>
        <taxon>Lactobacillales</taxon>
        <taxon>Streptococcaceae</taxon>
        <taxon>Streptococcus</taxon>
    </lineage>
</organism>
<dbReference type="RefSeq" id="WP_223213973.1">
    <property type="nucleotide sequence ID" value="NZ_AP014612.1"/>
</dbReference>
<reference evidence="2 3" key="1">
    <citation type="journal article" date="2016" name="Microbiol. Immunol.">
        <title>Complete genome sequence of Streptococcus troglodytae TKU31 isolated from the oral cavity of a chimpanzee (Pan troglodytes).</title>
        <authorList>
            <person name="Okamoto M."/>
            <person name="Naito M."/>
            <person name="Miyanohara M."/>
            <person name="Imai S."/>
            <person name="Nomura Y."/>
            <person name="Saito W."/>
            <person name="Momoi Y."/>
            <person name="Takada K."/>
            <person name="Miyabe-Nishiwaki T."/>
            <person name="Tomonaga M."/>
            <person name="Hanada N."/>
        </authorList>
    </citation>
    <scope>NUCLEOTIDE SEQUENCE [LARGE SCALE GENOMIC DNA]</scope>
    <source>
        <strain evidence="3">TKU 31</strain>
    </source>
</reference>
<evidence type="ECO:0000256" key="1">
    <source>
        <dbReference type="SAM" id="Phobius"/>
    </source>
</evidence>
<proteinExistence type="predicted"/>
<name>A0A1L7LIG7_9STRE</name>
<keyword evidence="1" id="KW-0472">Membrane</keyword>
<keyword evidence="1" id="KW-1133">Transmembrane helix</keyword>
<evidence type="ECO:0000313" key="3">
    <source>
        <dbReference type="Proteomes" id="UP000217758"/>
    </source>
</evidence>
<keyword evidence="1" id="KW-0812">Transmembrane</keyword>
<accession>A0A1L7LIG7</accession>
<feature type="transmembrane region" description="Helical" evidence="1">
    <location>
        <begin position="20"/>
        <end position="37"/>
    </location>
</feature>
<sequence length="85" mass="10016">MEENQKFIQSYDWKVIKRELFLSIFLLSILSTMTAFVKENNHFQWIECLSISVTSFLIIYIGLYGHEKAYKSMVNNLRTILSNCA</sequence>